<sequence length="600" mass="67063">MRNILYFTKQLYSFTGNILIINLLGMVSVSLVEGIGILLLIPMLSISGIANMNEKASPLSGALGFLSDFPATLGLPLVLGIYIVLVVGQAVLQSNITIRNAKIQIRFINHLRLETYRGLLQANWSFFVKKRKSDLINSLTTELGRVSAGTNLFLQLLTSLIFTFIQIGLAFWLSADITLFVLCCGVVLAFFSRRFIKKSKRLGGRTSENSKAYLAGITDHFNGIKDIKSNLLEQSRYMWLRNWTEDVEREQLAYIKVRNNSQLFYKIASAISIALLILLSVKLFRTQTEQLLLIILIFSRLWPRFSGIQSNMEQIAANLPAFKALLDLQEECKKSIELQDVEQNYNFLKPIQIEQSIECRNISFRYNKQDSIYALKNINLSIPSNCMTAISGRSGAGKSTLIDIVMGLLQPESGQLLIDNKPLTSKNLLSLRKSISYVSQDPFLFNASIRDNLRMVEPDANEEQIWEALDFSASAEFVSRLPQGLDTLIGDRGVKLSGGERQRLVLARAILRKPSILVLDEATSALDAENEAKIQEALERLKGSMTIIVIAHRLSTIRKADQVIVMDQGQIIQSGGFTQLAKDKSGLFSSLLGQQAKINI</sequence>
<dbReference type="GO" id="GO:0005524">
    <property type="term" value="F:ATP binding"/>
    <property type="evidence" value="ECO:0007669"/>
    <property type="project" value="UniProtKB-KW"/>
</dbReference>
<feature type="transmembrane region" description="Helical" evidence="7">
    <location>
        <begin position="152"/>
        <end position="173"/>
    </location>
</feature>
<accession>A0ABS3NSQ8</accession>
<organism evidence="10 11">
    <name type="scientific">Bacillus arachidis</name>
    <dbReference type="NCBI Taxonomy" id="2819290"/>
    <lineage>
        <taxon>Bacteria</taxon>
        <taxon>Bacillati</taxon>
        <taxon>Bacillota</taxon>
        <taxon>Bacilli</taxon>
        <taxon>Bacillales</taxon>
        <taxon>Bacillaceae</taxon>
        <taxon>Bacillus</taxon>
    </lineage>
</organism>
<dbReference type="PANTHER" id="PTHR24221:SF654">
    <property type="entry name" value="ATP-BINDING CASSETTE SUB-FAMILY B MEMBER 6"/>
    <property type="match status" value="1"/>
</dbReference>
<evidence type="ECO:0000313" key="11">
    <source>
        <dbReference type="Proteomes" id="UP000677611"/>
    </source>
</evidence>
<dbReference type="SUPFAM" id="SSF52540">
    <property type="entry name" value="P-loop containing nucleoside triphosphate hydrolases"/>
    <property type="match status" value="1"/>
</dbReference>
<keyword evidence="4 10" id="KW-0067">ATP-binding</keyword>
<dbReference type="InterPro" id="IPR017871">
    <property type="entry name" value="ABC_transporter-like_CS"/>
</dbReference>
<dbReference type="Gene3D" id="1.20.1560.10">
    <property type="entry name" value="ABC transporter type 1, transmembrane domain"/>
    <property type="match status" value="1"/>
</dbReference>
<dbReference type="PROSITE" id="PS00211">
    <property type="entry name" value="ABC_TRANSPORTER_1"/>
    <property type="match status" value="1"/>
</dbReference>
<dbReference type="InterPro" id="IPR036640">
    <property type="entry name" value="ABC1_TM_sf"/>
</dbReference>
<dbReference type="SMART" id="SM00382">
    <property type="entry name" value="AAA"/>
    <property type="match status" value="1"/>
</dbReference>
<keyword evidence="2 7" id="KW-0812">Transmembrane</keyword>
<feature type="domain" description="ABC transporter" evidence="8">
    <location>
        <begin position="357"/>
        <end position="593"/>
    </location>
</feature>
<dbReference type="InterPro" id="IPR003439">
    <property type="entry name" value="ABC_transporter-like_ATP-bd"/>
</dbReference>
<evidence type="ECO:0000256" key="1">
    <source>
        <dbReference type="ARBA" id="ARBA00004651"/>
    </source>
</evidence>
<dbReference type="InterPro" id="IPR003593">
    <property type="entry name" value="AAA+_ATPase"/>
</dbReference>
<dbReference type="Pfam" id="PF00005">
    <property type="entry name" value="ABC_tran"/>
    <property type="match status" value="1"/>
</dbReference>
<protein>
    <submittedName>
        <fullName evidence="10">ABC transporter ATP-binding protein</fullName>
    </submittedName>
</protein>
<gene>
    <name evidence="10" type="ORF">J4P90_01670</name>
</gene>
<dbReference type="InterPro" id="IPR011527">
    <property type="entry name" value="ABC1_TM_dom"/>
</dbReference>
<dbReference type="EMBL" id="JAGDQJ010000004">
    <property type="protein sequence ID" value="MBO1623966.1"/>
    <property type="molecule type" value="Genomic_DNA"/>
</dbReference>
<evidence type="ECO:0000256" key="4">
    <source>
        <dbReference type="ARBA" id="ARBA00022840"/>
    </source>
</evidence>
<evidence type="ECO:0000256" key="7">
    <source>
        <dbReference type="SAM" id="Phobius"/>
    </source>
</evidence>
<dbReference type="Pfam" id="PF00664">
    <property type="entry name" value="ABC_membrane"/>
    <property type="match status" value="1"/>
</dbReference>
<feature type="transmembrane region" description="Helical" evidence="7">
    <location>
        <begin position="263"/>
        <end position="284"/>
    </location>
</feature>
<evidence type="ECO:0000256" key="6">
    <source>
        <dbReference type="ARBA" id="ARBA00023136"/>
    </source>
</evidence>
<comment type="subcellular location">
    <subcellularLocation>
        <location evidence="1">Cell membrane</location>
        <topology evidence="1">Multi-pass membrane protein</topology>
    </subcellularLocation>
</comment>
<keyword evidence="5 7" id="KW-1133">Transmembrane helix</keyword>
<dbReference type="SUPFAM" id="SSF90123">
    <property type="entry name" value="ABC transporter transmembrane region"/>
    <property type="match status" value="1"/>
</dbReference>
<keyword evidence="6 7" id="KW-0472">Membrane</keyword>
<dbReference type="RefSeq" id="WP_208016571.1">
    <property type="nucleotide sequence ID" value="NZ_JAGDQJ010000004.1"/>
</dbReference>
<evidence type="ECO:0000256" key="2">
    <source>
        <dbReference type="ARBA" id="ARBA00022692"/>
    </source>
</evidence>
<feature type="transmembrane region" description="Helical" evidence="7">
    <location>
        <begin position="21"/>
        <end position="49"/>
    </location>
</feature>
<evidence type="ECO:0000256" key="3">
    <source>
        <dbReference type="ARBA" id="ARBA00022741"/>
    </source>
</evidence>
<dbReference type="PROSITE" id="PS50929">
    <property type="entry name" value="ABC_TM1F"/>
    <property type="match status" value="1"/>
</dbReference>
<evidence type="ECO:0000259" key="8">
    <source>
        <dbReference type="PROSITE" id="PS50893"/>
    </source>
</evidence>
<feature type="transmembrane region" description="Helical" evidence="7">
    <location>
        <begin position="179"/>
        <end position="196"/>
    </location>
</feature>
<evidence type="ECO:0000259" key="9">
    <source>
        <dbReference type="PROSITE" id="PS50929"/>
    </source>
</evidence>
<dbReference type="PROSITE" id="PS50893">
    <property type="entry name" value="ABC_TRANSPORTER_2"/>
    <property type="match status" value="1"/>
</dbReference>
<dbReference type="Proteomes" id="UP000677611">
    <property type="component" value="Unassembled WGS sequence"/>
</dbReference>
<evidence type="ECO:0000256" key="5">
    <source>
        <dbReference type="ARBA" id="ARBA00022989"/>
    </source>
</evidence>
<proteinExistence type="predicted"/>
<keyword evidence="3" id="KW-0547">Nucleotide-binding</keyword>
<dbReference type="PANTHER" id="PTHR24221">
    <property type="entry name" value="ATP-BINDING CASSETTE SUB-FAMILY B"/>
    <property type="match status" value="1"/>
</dbReference>
<comment type="caution">
    <text evidence="10">The sequence shown here is derived from an EMBL/GenBank/DDBJ whole genome shotgun (WGS) entry which is preliminary data.</text>
</comment>
<dbReference type="InterPro" id="IPR039421">
    <property type="entry name" value="Type_1_exporter"/>
</dbReference>
<reference evidence="10 11" key="1">
    <citation type="submission" date="2021-03" db="EMBL/GenBank/DDBJ databases">
        <title>Identification of novel Bacillus strains.</title>
        <authorList>
            <person name="Xiao Z."/>
            <person name="Li Y."/>
            <person name="Shen J."/>
        </authorList>
    </citation>
    <scope>NUCLEOTIDE SEQUENCE [LARGE SCALE GENOMIC DNA]</scope>
    <source>
        <strain evidence="10 11">SY8</strain>
    </source>
</reference>
<keyword evidence="11" id="KW-1185">Reference proteome</keyword>
<name>A0ABS3NSQ8_9BACI</name>
<feature type="transmembrane region" description="Helical" evidence="7">
    <location>
        <begin position="69"/>
        <end position="92"/>
    </location>
</feature>
<dbReference type="InterPro" id="IPR027417">
    <property type="entry name" value="P-loop_NTPase"/>
</dbReference>
<evidence type="ECO:0000313" key="10">
    <source>
        <dbReference type="EMBL" id="MBO1623966.1"/>
    </source>
</evidence>
<feature type="domain" description="ABC transmembrane type-1" evidence="9">
    <location>
        <begin position="20"/>
        <end position="317"/>
    </location>
</feature>
<dbReference type="Gene3D" id="3.40.50.300">
    <property type="entry name" value="P-loop containing nucleotide triphosphate hydrolases"/>
    <property type="match status" value="1"/>
</dbReference>